<gene>
    <name evidence="14" type="ORF">H6P81_008546</name>
</gene>
<dbReference type="SMART" id="SM00317">
    <property type="entry name" value="SET"/>
    <property type="match status" value="1"/>
</dbReference>
<dbReference type="PANTHER" id="PTHR13301">
    <property type="entry name" value="X-BOX TRANSCRIPTION FACTOR-RELATED"/>
    <property type="match status" value="1"/>
</dbReference>
<dbReference type="SUPFAM" id="SSF82199">
    <property type="entry name" value="SET domain"/>
    <property type="match status" value="1"/>
</dbReference>
<keyword evidence="6 12" id="KW-0472">Membrane</keyword>
<feature type="transmembrane region" description="Helical" evidence="12">
    <location>
        <begin position="1113"/>
        <end position="1135"/>
    </location>
</feature>
<feature type="active site" evidence="8">
    <location>
        <position position="1002"/>
    </location>
</feature>
<dbReference type="InterPro" id="IPR036464">
    <property type="entry name" value="Rubisco_LSMT_subst-bd_sf"/>
</dbReference>
<dbReference type="EMBL" id="JAINDJ010000004">
    <property type="protein sequence ID" value="KAG9448581.1"/>
    <property type="molecule type" value="Genomic_DNA"/>
</dbReference>
<dbReference type="InterPro" id="IPR005150">
    <property type="entry name" value="Cellulose_synth"/>
</dbReference>
<keyword evidence="3" id="KW-0808">Transferase</keyword>
<evidence type="ECO:0000256" key="12">
    <source>
        <dbReference type="SAM" id="Phobius"/>
    </source>
</evidence>
<dbReference type="Gene3D" id="3.90.1410.10">
    <property type="entry name" value="set domain protein methyltransferase, domain 1"/>
    <property type="match status" value="1"/>
</dbReference>
<feature type="binding site" evidence="9">
    <location>
        <position position="699"/>
    </location>
    <ligand>
        <name>UDP-alpha-D-glucose</name>
        <dbReference type="ChEBI" id="CHEBI:58885"/>
    </ligand>
</feature>
<dbReference type="Gene3D" id="3.90.1420.10">
    <property type="entry name" value="Rubisco LSMT, substrate-binding domain"/>
    <property type="match status" value="1"/>
</dbReference>
<evidence type="ECO:0000256" key="8">
    <source>
        <dbReference type="PIRSR" id="PIRSR605150-1"/>
    </source>
</evidence>
<evidence type="ECO:0000256" key="4">
    <source>
        <dbReference type="ARBA" id="ARBA00022692"/>
    </source>
</evidence>
<dbReference type="SUPFAM" id="SSF53448">
    <property type="entry name" value="Nucleotide-diphospho-sugar transferases"/>
    <property type="match status" value="1"/>
</dbReference>
<feature type="transmembrane region" description="Helical" evidence="12">
    <location>
        <begin position="1156"/>
        <end position="1182"/>
    </location>
</feature>
<organism evidence="14 15">
    <name type="scientific">Aristolochia fimbriata</name>
    <name type="common">White veined hardy Dutchman's pipe vine</name>
    <dbReference type="NCBI Taxonomy" id="158543"/>
    <lineage>
        <taxon>Eukaryota</taxon>
        <taxon>Viridiplantae</taxon>
        <taxon>Streptophyta</taxon>
        <taxon>Embryophyta</taxon>
        <taxon>Tracheophyta</taxon>
        <taxon>Spermatophyta</taxon>
        <taxon>Magnoliopsida</taxon>
        <taxon>Magnoliidae</taxon>
        <taxon>Piperales</taxon>
        <taxon>Aristolochiaceae</taxon>
        <taxon>Aristolochia</taxon>
    </lineage>
</organism>
<feature type="region of interest" description="Disordered" evidence="11">
    <location>
        <begin position="530"/>
        <end position="551"/>
    </location>
</feature>
<dbReference type="Proteomes" id="UP000825729">
    <property type="component" value="Unassembled WGS sequence"/>
</dbReference>
<evidence type="ECO:0000256" key="1">
    <source>
        <dbReference type="ARBA" id="ARBA00004127"/>
    </source>
</evidence>
<dbReference type="InterPro" id="IPR015353">
    <property type="entry name" value="Rubisco_LSMT_subst-bd"/>
</dbReference>
<feature type="transmembrane region" description="Helical" evidence="12">
    <location>
        <begin position="1234"/>
        <end position="1255"/>
    </location>
</feature>
<evidence type="ECO:0000256" key="3">
    <source>
        <dbReference type="ARBA" id="ARBA00022679"/>
    </source>
</evidence>
<dbReference type="GO" id="GO:0016760">
    <property type="term" value="F:cellulose synthase (UDP-forming) activity"/>
    <property type="evidence" value="ECO:0007669"/>
    <property type="project" value="InterPro"/>
</dbReference>
<comment type="subcellular location">
    <subcellularLocation>
        <location evidence="1">Endomembrane system</location>
        <topology evidence="1">Multi-pass membrane protein</topology>
    </subcellularLocation>
</comment>
<evidence type="ECO:0000256" key="10">
    <source>
        <dbReference type="PIRSR" id="PIRSR605150-3"/>
    </source>
</evidence>
<dbReference type="InterPro" id="IPR046341">
    <property type="entry name" value="SET_dom_sf"/>
</dbReference>
<feature type="transmembrane region" description="Helical" evidence="12">
    <location>
        <begin position="611"/>
        <end position="629"/>
    </location>
</feature>
<feature type="binding site" evidence="9">
    <location>
        <position position="670"/>
    </location>
    <ligand>
        <name>UDP-alpha-D-glucose</name>
        <dbReference type="ChEBI" id="CHEBI:58885"/>
    </ligand>
</feature>
<dbReference type="GO" id="GO:0030244">
    <property type="term" value="P:cellulose biosynthetic process"/>
    <property type="evidence" value="ECO:0007669"/>
    <property type="project" value="InterPro"/>
</dbReference>
<comment type="caution">
    <text evidence="14">The sequence shown here is derived from an EMBL/GenBank/DDBJ whole genome shotgun (WGS) entry which is preliminary data.</text>
</comment>
<evidence type="ECO:0000256" key="6">
    <source>
        <dbReference type="ARBA" id="ARBA00023136"/>
    </source>
</evidence>
<dbReference type="GO" id="GO:0016020">
    <property type="term" value="C:membrane"/>
    <property type="evidence" value="ECO:0007669"/>
    <property type="project" value="InterPro"/>
</dbReference>
<dbReference type="PROSITE" id="PS50280">
    <property type="entry name" value="SET"/>
    <property type="match status" value="1"/>
</dbReference>
<feature type="binding site" evidence="10">
    <location>
        <position position="840"/>
    </location>
    <ligand>
        <name>Mn(2+)</name>
        <dbReference type="ChEBI" id="CHEBI:29035"/>
    </ligand>
</feature>
<feature type="binding site" evidence="10">
    <location>
        <position position="864"/>
    </location>
    <ligand>
        <name>Mn(2+)</name>
        <dbReference type="ChEBI" id="CHEBI:29035"/>
    </ligand>
</feature>
<dbReference type="GO" id="GO:0016279">
    <property type="term" value="F:protein-lysine N-methyltransferase activity"/>
    <property type="evidence" value="ECO:0007669"/>
    <property type="project" value="InterPro"/>
</dbReference>
<keyword evidence="4 12" id="KW-0812">Transmembrane</keyword>
<dbReference type="GO" id="GO:0071555">
    <property type="term" value="P:cell wall organization"/>
    <property type="evidence" value="ECO:0007669"/>
    <property type="project" value="UniProtKB-KW"/>
</dbReference>
<evidence type="ECO:0000313" key="15">
    <source>
        <dbReference type="Proteomes" id="UP000825729"/>
    </source>
</evidence>
<name>A0AAV7EJK7_ARIFI</name>
<keyword evidence="15" id="KW-1185">Reference proteome</keyword>
<dbReference type="Gene3D" id="3.90.550.10">
    <property type="entry name" value="Spore Coat Polysaccharide Biosynthesis Protein SpsA, Chain A"/>
    <property type="match status" value="2"/>
</dbReference>
<dbReference type="InterPro" id="IPR044431">
    <property type="entry name" value="SET_RBCMT"/>
</dbReference>
<feature type="domain" description="SET" evidence="13">
    <location>
        <begin position="79"/>
        <end position="295"/>
    </location>
</feature>
<keyword evidence="7" id="KW-0961">Cell wall biogenesis/degradation</keyword>
<accession>A0AAV7EJK7</accession>
<feature type="active site" evidence="8">
    <location>
        <position position="699"/>
    </location>
</feature>
<evidence type="ECO:0000256" key="7">
    <source>
        <dbReference type="ARBA" id="ARBA00023316"/>
    </source>
</evidence>
<reference evidence="14 15" key="1">
    <citation type="submission" date="2021-07" db="EMBL/GenBank/DDBJ databases">
        <title>The Aristolochia fimbriata genome: insights into angiosperm evolution, floral development and chemical biosynthesis.</title>
        <authorList>
            <person name="Jiao Y."/>
        </authorList>
    </citation>
    <scope>NUCLEOTIDE SEQUENCE [LARGE SCALE GENOMIC DNA]</scope>
    <source>
        <strain evidence="14">IBCAS-2021</strain>
        <tissue evidence="14">Leaf</tissue>
    </source>
</reference>
<evidence type="ECO:0000256" key="11">
    <source>
        <dbReference type="SAM" id="MobiDB-lite"/>
    </source>
</evidence>
<dbReference type="Pfam" id="PF09273">
    <property type="entry name" value="Rubis-subs-bind"/>
    <property type="match status" value="1"/>
</dbReference>
<sequence length="1300" mass="148219">MAEASKILCTSFISRFDLNPSQSRRTSWPLLISRPNRIRCSASTRVAENRKVPWGCEIDSLENASVLQKWLSESGLPPQKMRIETVEVGERGLVALKNIRKREKLLFVPPSLIITADSEWTCPEAGDVLKRNSVPDWPLLATYLISEASAGDSSRWNNYISALPRQPYSLLYWSQSELDMYLVASQIRERAIQRITDVTGTYKDLQLRIFSKYPNLFPEEIFNIDTFKWSFGILFSRLVRLPSMGEKVALVPWADMLNHNSEVETFLDYDKASEGIVFTTDKSYQPGDQVFISYGKKSSGELLLSYGFVPKEGTNPNDSAELILSLNKSDKCYGAKREALIKQGLSTSQRFPLHITGWPLELMAFAYLAVSPPNMRSYFEEMAAAASNKSNTKKDRRYPEIEEQALQFILDSCEAAISRYTKFLNEVGYLDLGATSPEQVNRKLLLRQLAVDLCTSERRILFRSQYILRRRLRDMRTGELRALKILDGFRKLFKRPLFEFIGSKISFLSLQADYDDENISGFHQQLQNGIRNSKRKPRKKRKWPYHSIPRAGEGPKGGSFYIRAWVGREGNDKSCGLYTLEIRTESVLLRISSGERRDGGWNNIPESRNRWVWYGMFGAELFFGFYWILTQAARWRPLFRYTFKERLSQRHEKELPNVDIFVCTADPAMEPPVLVINTVLSMMAYDYPPENLGVYLSDDAGSEITFYALLEASSFSKHWIPFCKKFKVEARSPAAYFSAASGSGDAFFLKQWHAVKKLYEEMECRIETTVMLGRISEEIKAEHEGFLEWNSEGNSRNHQTVLKVVLDGRHPENVDMDGTALPTLVYLAREKRPQYPHNFKAGAMNALIRVSSEITNAPIILNVDCDMYSNNPETVRDALCFFMDEEIGHEVAYVQQPQNFSNVTKNNFYHNRITILDGMEFRGADGFGGSLYIGTGCFHRRDCLCGKKYTTGYKGDFRKKPTKKALVKELEERAKVLASCTFEENTEWGKEMGLRYGCPVEDVLTGFAIQQNGWKSVYFNPTKRSFVGVAGFTLEQVLVQHKRWSEGDFQILLSRYSPFLFWKGKTNLGLRMVYSIYTFCPCTSIPTLFYAIIPSLCLYTGTTLFPKMSSPWIVPFAYAIVGNHTYAMFEALWCGETLKGWLNMLRMNMFKRTTSYLFAFIDTLLKISGFAESSFVITAKVADEDVKRRYEQEIMEFGSSSPMFLILSALALLNLISFGGGLMEVIAAKEFAAFDALGSQLLLCGSLIIIYLPVYEALFFRRDGGRLPSSVTPKSLALAVVAISLAQVRITKSMETHEFN</sequence>
<dbReference type="GO" id="GO:0012505">
    <property type="term" value="C:endomembrane system"/>
    <property type="evidence" value="ECO:0007669"/>
    <property type="project" value="UniProtKB-SubCell"/>
</dbReference>
<dbReference type="InterPro" id="IPR001214">
    <property type="entry name" value="SET_dom"/>
</dbReference>
<dbReference type="FunFam" id="3.90.1410.10:FF:000006">
    <property type="entry name" value="Ribulose-1,5 bisphosphate carboxylase/oxygenase large subunit N-methyltransferase, chloroplastic"/>
    <property type="match status" value="1"/>
</dbReference>
<dbReference type="FunFam" id="3.90.1420.10:FF:000005">
    <property type="entry name" value="Rubisco methyltransferase family protein"/>
    <property type="match status" value="1"/>
</dbReference>
<evidence type="ECO:0000256" key="2">
    <source>
        <dbReference type="ARBA" id="ARBA00022676"/>
    </source>
</evidence>
<evidence type="ECO:0000256" key="9">
    <source>
        <dbReference type="PIRSR" id="PIRSR605150-2"/>
    </source>
</evidence>
<dbReference type="CDD" id="cd19179">
    <property type="entry name" value="SET_RBCMT"/>
    <property type="match status" value="1"/>
</dbReference>
<keyword evidence="2" id="KW-0328">Glycosyltransferase</keyword>
<evidence type="ECO:0000313" key="14">
    <source>
        <dbReference type="EMBL" id="KAG9448581.1"/>
    </source>
</evidence>
<evidence type="ECO:0000259" key="13">
    <source>
        <dbReference type="PROSITE" id="PS50280"/>
    </source>
</evidence>
<feature type="transmembrane region" description="Helical" evidence="12">
    <location>
        <begin position="1072"/>
        <end position="1093"/>
    </location>
</feature>
<dbReference type="SUPFAM" id="SSF81822">
    <property type="entry name" value="RuBisCo LSMT C-terminal, substrate-binding domain"/>
    <property type="match status" value="1"/>
</dbReference>
<dbReference type="InterPro" id="IPR029044">
    <property type="entry name" value="Nucleotide-diphossugar_trans"/>
</dbReference>
<evidence type="ECO:0000256" key="5">
    <source>
        <dbReference type="ARBA" id="ARBA00022989"/>
    </source>
</evidence>
<proteinExistence type="predicted"/>
<feature type="compositionally biased region" description="Basic residues" evidence="11">
    <location>
        <begin position="532"/>
        <end position="544"/>
    </location>
</feature>
<dbReference type="Pfam" id="PF03552">
    <property type="entry name" value="Cellulose_synt"/>
    <property type="match status" value="2"/>
</dbReference>
<keyword evidence="5 12" id="KW-1133">Transmembrane helix</keyword>
<protein>
    <recommendedName>
        <fullName evidence="13">SET domain-containing protein</fullName>
    </recommendedName>
</protein>
<feature type="transmembrane region" description="Helical" evidence="12">
    <location>
        <begin position="1202"/>
        <end position="1222"/>
    </location>
</feature>
<dbReference type="Pfam" id="PF00856">
    <property type="entry name" value="SET"/>
    <property type="match status" value="1"/>
</dbReference>